<dbReference type="PANTHER" id="PTHR47894:SF4">
    <property type="entry name" value="HTH-TYPE TRANSCRIPTIONAL REGULATOR GADX"/>
    <property type="match status" value="1"/>
</dbReference>
<accession>A0A9W6GRZ8</accession>
<dbReference type="AlphaFoldDB" id="A0A9W6GRZ8"/>
<dbReference type="InterPro" id="IPR020449">
    <property type="entry name" value="Tscrpt_reg_AraC-type_HTH"/>
</dbReference>
<dbReference type="Pfam" id="PF12833">
    <property type="entry name" value="HTH_18"/>
    <property type="match status" value="1"/>
</dbReference>
<dbReference type="PANTHER" id="PTHR47894">
    <property type="entry name" value="HTH-TYPE TRANSCRIPTIONAL REGULATOR GADX"/>
    <property type="match status" value="1"/>
</dbReference>
<dbReference type="SUPFAM" id="SSF46689">
    <property type="entry name" value="Homeodomain-like"/>
    <property type="match status" value="1"/>
</dbReference>
<keyword evidence="6" id="KW-1185">Reference proteome</keyword>
<comment type="caution">
    <text evidence="5">The sequence shown here is derived from an EMBL/GenBank/DDBJ whole genome shotgun (WGS) entry which is preliminary data.</text>
</comment>
<dbReference type="Gene3D" id="1.10.10.60">
    <property type="entry name" value="Homeodomain-like"/>
    <property type="match status" value="1"/>
</dbReference>
<dbReference type="SMART" id="SM00342">
    <property type="entry name" value="HTH_ARAC"/>
    <property type="match status" value="1"/>
</dbReference>
<dbReference type="InterPro" id="IPR018060">
    <property type="entry name" value="HTH_AraC"/>
</dbReference>
<organism evidence="5 6">
    <name type="scientific">Methylocystis echinoides</name>
    <dbReference type="NCBI Taxonomy" id="29468"/>
    <lineage>
        <taxon>Bacteria</taxon>
        <taxon>Pseudomonadati</taxon>
        <taxon>Pseudomonadota</taxon>
        <taxon>Alphaproteobacteria</taxon>
        <taxon>Hyphomicrobiales</taxon>
        <taxon>Methylocystaceae</taxon>
        <taxon>Methylocystis</taxon>
    </lineage>
</organism>
<gene>
    <name evidence="5" type="ORF">LMG27198_08020</name>
</gene>
<dbReference type="GO" id="GO:0005829">
    <property type="term" value="C:cytosol"/>
    <property type="evidence" value="ECO:0007669"/>
    <property type="project" value="TreeGrafter"/>
</dbReference>
<keyword evidence="2" id="KW-0238">DNA-binding</keyword>
<dbReference type="GO" id="GO:0000976">
    <property type="term" value="F:transcription cis-regulatory region binding"/>
    <property type="evidence" value="ECO:0007669"/>
    <property type="project" value="TreeGrafter"/>
</dbReference>
<keyword evidence="1" id="KW-0805">Transcription regulation</keyword>
<evidence type="ECO:0000313" key="6">
    <source>
        <dbReference type="Proteomes" id="UP001144323"/>
    </source>
</evidence>
<evidence type="ECO:0000256" key="3">
    <source>
        <dbReference type="ARBA" id="ARBA00023163"/>
    </source>
</evidence>
<dbReference type="Proteomes" id="UP001144323">
    <property type="component" value="Unassembled WGS sequence"/>
</dbReference>
<dbReference type="InterPro" id="IPR009057">
    <property type="entry name" value="Homeodomain-like_sf"/>
</dbReference>
<evidence type="ECO:0000256" key="1">
    <source>
        <dbReference type="ARBA" id="ARBA00023015"/>
    </source>
</evidence>
<dbReference type="PRINTS" id="PR00032">
    <property type="entry name" value="HTHARAC"/>
</dbReference>
<dbReference type="PROSITE" id="PS01124">
    <property type="entry name" value="HTH_ARAC_FAMILY_2"/>
    <property type="match status" value="1"/>
</dbReference>
<dbReference type="EMBL" id="BSEC01000001">
    <property type="protein sequence ID" value="GLI91810.1"/>
    <property type="molecule type" value="Genomic_DNA"/>
</dbReference>
<dbReference type="Pfam" id="PF12625">
    <property type="entry name" value="Arabinose_bd"/>
    <property type="match status" value="1"/>
</dbReference>
<keyword evidence="3" id="KW-0804">Transcription</keyword>
<evidence type="ECO:0000256" key="2">
    <source>
        <dbReference type="ARBA" id="ARBA00023125"/>
    </source>
</evidence>
<proteinExistence type="predicted"/>
<feature type="domain" description="HTH araC/xylS-type" evidence="4">
    <location>
        <begin position="231"/>
        <end position="312"/>
    </location>
</feature>
<dbReference type="GO" id="GO:0003700">
    <property type="term" value="F:DNA-binding transcription factor activity"/>
    <property type="evidence" value="ECO:0007669"/>
    <property type="project" value="InterPro"/>
</dbReference>
<reference evidence="5" key="1">
    <citation type="journal article" date="2023" name="Int. J. Syst. Evol. Microbiol.">
        <title>Methylocystis iwaonis sp. nov., a type II methane-oxidizing bacterium from surface soil of a rice paddy field in Japan, and emended description of the genus Methylocystis (ex Whittenbury et al. 1970) Bowman et al. 1993.</title>
        <authorList>
            <person name="Kaise H."/>
            <person name="Sawadogo J.B."/>
            <person name="Alam M.S."/>
            <person name="Ueno C."/>
            <person name="Dianou D."/>
            <person name="Shinjo R."/>
            <person name="Asakawa S."/>
        </authorList>
    </citation>
    <scope>NUCLEOTIDE SEQUENCE</scope>
    <source>
        <strain evidence="5">LMG27198</strain>
    </source>
</reference>
<sequence length="327" mass="34759">MGPVADAVTRAGGSLARIFRMADLPLRLIEAPEQIILLKDQLAVVEYAARELDDETLPLALSMQGGISGLGPFGQRVRAAPTLRDAINRCNAGICAMLQSATHMRLAEAGDAASWSYAILDDAPVGRQKNELLAFGYMVETLRNFGAPAPLRAELPARPAARSRLESMLGCEIALGSGARLVFAREHLDRLNPACAPQDPGLAMDLPELADFIAGVEHLIGLGFLAGRPGVADVSARLSLTPRTLQRRLAEAGTCFEAIRSRVFVARAQALLAQPTRSVTEVALELGYGDPAHFSRAFMAVAGTSPRAWRKARLAQAPALATPAAKP</sequence>
<evidence type="ECO:0000313" key="5">
    <source>
        <dbReference type="EMBL" id="GLI91810.1"/>
    </source>
</evidence>
<name>A0A9W6GRZ8_9HYPH</name>
<protein>
    <submittedName>
        <fullName evidence="5">AraC family transcriptional regulator</fullName>
    </submittedName>
</protein>
<dbReference type="InterPro" id="IPR032687">
    <property type="entry name" value="AraC-type_N"/>
</dbReference>
<evidence type="ECO:0000259" key="4">
    <source>
        <dbReference type="PROSITE" id="PS01124"/>
    </source>
</evidence>